<dbReference type="PANTHER" id="PTHR41386">
    <property type="entry name" value="INTEGRAL MEMBRANE PROTEIN-RELATED"/>
    <property type="match status" value="1"/>
</dbReference>
<dbReference type="PATRIC" id="fig|1449336.4.peg.1868"/>
<keyword evidence="3" id="KW-1185">Reference proteome</keyword>
<feature type="transmembrane region" description="Helical" evidence="1">
    <location>
        <begin position="121"/>
        <end position="143"/>
    </location>
</feature>
<dbReference type="AlphaFoldDB" id="A0A0R2HV85"/>
<dbReference type="eggNOG" id="COG4420">
    <property type="taxonomic scope" value="Bacteria"/>
</dbReference>
<organism evidence="2 3">
    <name type="scientific">Carnobacterium divergens DSM 20623</name>
    <dbReference type="NCBI Taxonomy" id="1449336"/>
    <lineage>
        <taxon>Bacteria</taxon>
        <taxon>Bacillati</taxon>
        <taxon>Bacillota</taxon>
        <taxon>Bacilli</taxon>
        <taxon>Lactobacillales</taxon>
        <taxon>Carnobacteriaceae</taxon>
        <taxon>Carnobacterium</taxon>
    </lineage>
</organism>
<dbReference type="InterPro" id="IPR010406">
    <property type="entry name" value="DUF1003"/>
</dbReference>
<evidence type="ECO:0000256" key="1">
    <source>
        <dbReference type="SAM" id="Phobius"/>
    </source>
</evidence>
<keyword evidence="1" id="KW-0472">Membrane</keyword>
<accession>A0A0R2HV85</accession>
<evidence type="ECO:0000313" key="3">
    <source>
        <dbReference type="Proteomes" id="UP000051658"/>
    </source>
</evidence>
<protein>
    <recommendedName>
        <fullName evidence="4">Cyclic nucleotide-binding protein</fullName>
    </recommendedName>
</protein>
<comment type="caution">
    <text evidence="2">The sequence shown here is derived from an EMBL/GenBank/DDBJ whole genome shotgun (WGS) entry which is preliminary data.</text>
</comment>
<evidence type="ECO:0008006" key="4">
    <source>
        <dbReference type="Google" id="ProtNLM"/>
    </source>
</evidence>
<dbReference type="Proteomes" id="UP000051658">
    <property type="component" value="Unassembled WGS sequence"/>
</dbReference>
<sequence>MGRKMDKKDQQCFVCHKKYALNEGTKIQNVEEKLKKFILKEHPTLTEKDFICYHDLVEYRLSSIEKMIQNDSKEMDLLNSKVLTSIKEGQTVSENINQQLSSKLTLGQRVADSIAKFGGSWIFIFSFIGVLVVWILINSIALFKPTFDPYPFILLNLVLSCLAAIQAPVIMMSQNRQESRDRAQSNSDYQVNLKSEIEIRLLHEKMDYMLNEQWQHLLEIQTVQVDLLNELHDRIDELEKFKPHKPK</sequence>
<keyword evidence="1" id="KW-0812">Transmembrane</keyword>
<dbReference type="EMBL" id="JQBS01000035">
    <property type="protein sequence ID" value="KRN54252.1"/>
    <property type="molecule type" value="Genomic_DNA"/>
</dbReference>
<gene>
    <name evidence="2" type="ORF">IV74_GL001832</name>
</gene>
<dbReference type="Pfam" id="PF06210">
    <property type="entry name" value="DUF1003"/>
    <property type="match status" value="1"/>
</dbReference>
<keyword evidence="1" id="KW-1133">Transmembrane helix</keyword>
<proteinExistence type="predicted"/>
<reference evidence="2 3" key="1">
    <citation type="journal article" date="2015" name="Genome Announc.">
        <title>Expanding the biotechnology potential of lactobacilli through comparative genomics of 213 strains and associated genera.</title>
        <authorList>
            <person name="Sun Z."/>
            <person name="Harris H.M."/>
            <person name="McCann A."/>
            <person name="Guo C."/>
            <person name="Argimon S."/>
            <person name="Zhang W."/>
            <person name="Yang X."/>
            <person name="Jeffery I.B."/>
            <person name="Cooney J.C."/>
            <person name="Kagawa T.F."/>
            <person name="Liu W."/>
            <person name="Song Y."/>
            <person name="Salvetti E."/>
            <person name="Wrobel A."/>
            <person name="Rasinkangas P."/>
            <person name="Parkhill J."/>
            <person name="Rea M.C."/>
            <person name="O'Sullivan O."/>
            <person name="Ritari J."/>
            <person name="Douillard F.P."/>
            <person name="Paul Ross R."/>
            <person name="Yang R."/>
            <person name="Briner A.E."/>
            <person name="Felis G.E."/>
            <person name="de Vos W.M."/>
            <person name="Barrangou R."/>
            <person name="Klaenhammer T.R."/>
            <person name="Caufield P.W."/>
            <person name="Cui Y."/>
            <person name="Zhang H."/>
            <person name="O'Toole P.W."/>
        </authorList>
    </citation>
    <scope>NUCLEOTIDE SEQUENCE [LARGE SCALE GENOMIC DNA]</scope>
    <source>
        <strain evidence="2 3">DSM 20623</strain>
    </source>
</reference>
<evidence type="ECO:0000313" key="2">
    <source>
        <dbReference type="EMBL" id="KRN54252.1"/>
    </source>
</evidence>
<name>A0A0R2HV85_CARDV</name>
<feature type="transmembrane region" description="Helical" evidence="1">
    <location>
        <begin position="149"/>
        <end position="172"/>
    </location>
</feature>
<dbReference type="PANTHER" id="PTHR41386:SF1">
    <property type="entry name" value="MEMBRANE PROTEIN"/>
    <property type="match status" value="1"/>
</dbReference>